<dbReference type="AlphaFoldDB" id="A0A0V0QXY7"/>
<dbReference type="InParanoid" id="A0A0V0QXY7"/>
<sequence length="276" mass="32028">MVCVQINSIKKHSVFTQNNDEKGPKDTINHQENEQLLSVLFAQNPSFEKNACLNTHMTNCVENFLKETENSSSSQRKLIKQIEYLKKAQTSSLLDSQKMYSLNYKLLNSEETKQFWECAQITSENICQEDLKTINFDDYAPLTHQKIQEFQLQLQKNSSNQEKKNLQLEQNFSHQKTGQSSEPENDFWYCLLGQYEACARSNGMKILDYQEFSNFLTKLDLYVQANHPNIEEILEYSAELLQDELPKRDFFSCFALGSVMTCNLLDYMDSSSSDGF</sequence>
<reference evidence="1 2" key="1">
    <citation type="journal article" date="2015" name="Sci. Rep.">
        <title>Genome of the facultative scuticociliatosis pathogen Pseudocohnilembus persalinus provides insight into its virulence through horizontal gene transfer.</title>
        <authorList>
            <person name="Xiong J."/>
            <person name="Wang G."/>
            <person name="Cheng J."/>
            <person name="Tian M."/>
            <person name="Pan X."/>
            <person name="Warren A."/>
            <person name="Jiang C."/>
            <person name="Yuan D."/>
            <person name="Miao W."/>
        </authorList>
    </citation>
    <scope>NUCLEOTIDE SEQUENCE [LARGE SCALE GENOMIC DNA]</scope>
    <source>
        <strain evidence="1">36N120E</strain>
    </source>
</reference>
<proteinExistence type="predicted"/>
<gene>
    <name evidence="1" type="ORF">PPERSA_00376</name>
</gene>
<keyword evidence="2" id="KW-1185">Reference proteome</keyword>
<evidence type="ECO:0000313" key="2">
    <source>
        <dbReference type="Proteomes" id="UP000054937"/>
    </source>
</evidence>
<name>A0A0V0QXY7_PSEPJ</name>
<evidence type="ECO:0000313" key="1">
    <source>
        <dbReference type="EMBL" id="KRX07219.1"/>
    </source>
</evidence>
<organism evidence="1 2">
    <name type="scientific">Pseudocohnilembus persalinus</name>
    <name type="common">Ciliate</name>
    <dbReference type="NCBI Taxonomy" id="266149"/>
    <lineage>
        <taxon>Eukaryota</taxon>
        <taxon>Sar</taxon>
        <taxon>Alveolata</taxon>
        <taxon>Ciliophora</taxon>
        <taxon>Intramacronucleata</taxon>
        <taxon>Oligohymenophorea</taxon>
        <taxon>Scuticociliatia</taxon>
        <taxon>Philasterida</taxon>
        <taxon>Pseudocohnilembidae</taxon>
        <taxon>Pseudocohnilembus</taxon>
    </lineage>
</organism>
<dbReference type="EMBL" id="LDAU01000085">
    <property type="protein sequence ID" value="KRX07219.1"/>
    <property type="molecule type" value="Genomic_DNA"/>
</dbReference>
<dbReference type="Proteomes" id="UP000054937">
    <property type="component" value="Unassembled WGS sequence"/>
</dbReference>
<protein>
    <submittedName>
        <fullName evidence="1">Uncharacterized protein</fullName>
    </submittedName>
</protein>
<accession>A0A0V0QXY7</accession>
<comment type="caution">
    <text evidence="1">The sequence shown here is derived from an EMBL/GenBank/DDBJ whole genome shotgun (WGS) entry which is preliminary data.</text>
</comment>